<dbReference type="GO" id="GO:0005739">
    <property type="term" value="C:mitochondrion"/>
    <property type="evidence" value="ECO:0007669"/>
    <property type="project" value="TreeGrafter"/>
</dbReference>
<proteinExistence type="predicted"/>
<keyword evidence="4" id="KW-0479">Metal-binding</keyword>
<feature type="domain" description="Radical SAM core" evidence="7">
    <location>
        <begin position="1"/>
        <end position="131"/>
    </location>
</feature>
<comment type="cofactor">
    <cofactor evidence="1">
        <name>[4Fe-4S] cluster</name>
        <dbReference type="ChEBI" id="CHEBI:49883"/>
    </cofactor>
</comment>
<keyword evidence="6" id="KW-0411">Iron-sulfur</keyword>
<keyword evidence="5" id="KW-0408">Iron</keyword>
<evidence type="ECO:0000256" key="5">
    <source>
        <dbReference type="ARBA" id="ARBA00023004"/>
    </source>
</evidence>
<evidence type="ECO:0000256" key="4">
    <source>
        <dbReference type="ARBA" id="ARBA00022723"/>
    </source>
</evidence>
<dbReference type="GO" id="GO:0051539">
    <property type="term" value="F:4 iron, 4 sulfur cluster binding"/>
    <property type="evidence" value="ECO:0007669"/>
    <property type="project" value="UniProtKB-KW"/>
</dbReference>
<dbReference type="PROSITE" id="PS51918">
    <property type="entry name" value="RADICAL_SAM"/>
    <property type="match status" value="1"/>
</dbReference>
<dbReference type="InterPro" id="IPR058240">
    <property type="entry name" value="rSAM_sf"/>
</dbReference>
<evidence type="ECO:0000256" key="2">
    <source>
        <dbReference type="ARBA" id="ARBA00022485"/>
    </source>
</evidence>
<evidence type="ECO:0000259" key="7">
    <source>
        <dbReference type="PROSITE" id="PS51918"/>
    </source>
</evidence>
<dbReference type="SUPFAM" id="SSF102114">
    <property type="entry name" value="Radical SAM enzymes"/>
    <property type="match status" value="1"/>
</dbReference>
<dbReference type="InterPro" id="IPR003698">
    <property type="entry name" value="Lipoyl_synth"/>
</dbReference>
<dbReference type="Gene3D" id="3.20.20.70">
    <property type="entry name" value="Aldolase class I"/>
    <property type="match status" value="1"/>
</dbReference>
<evidence type="ECO:0000313" key="8">
    <source>
        <dbReference type="EMBL" id="NDJ93997.1"/>
    </source>
</evidence>
<keyword evidence="3" id="KW-0949">S-adenosyl-L-methionine</keyword>
<sequence length="155" mass="17862">MDKSIEAVATSGLNVFAHNIETVKRLQRCDNNYDKRYVRDPRANYNQSLSVLEKAKYFNTSLHTKSSIMLGFGESQEEVIEAMQDLRSINVDFLTIGQYMQPTKLHAKVIEYVNPKIFEFYEKVGLELGFLYIASGPLVRSSYRAGEYYIRSLVK</sequence>
<organism evidence="8">
    <name type="scientific">Henneguya salminicola</name>
    <name type="common">Myxosporean</name>
    <dbReference type="NCBI Taxonomy" id="69463"/>
    <lineage>
        <taxon>Eukaryota</taxon>
        <taxon>Metazoa</taxon>
        <taxon>Cnidaria</taxon>
        <taxon>Myxozoa</taxon>
        <taxon>Myxosporea</taxon>
        <taxon>Bivalvulida</taxon>
        <taxon>Platysporina</taxon>
        <taxon>Myxobolidae</taxon>
        <taxon>Henneguya</taxon>
    </lineage>
</organism>
<dbReference type="EMBL" id="GHBP01005986">
    <property type="protein sequence ID" value="NDJ93997.1"/>
    <property type="molecule type" value="Transcribed_RNA"/>
</dbReference>
<dbReference type="GO" id="GO:0016992">
    <property type="term" value="F:lipoate synthase activity"/>
    <property type="evidence" value="ECO:0007669"/>
    <property type="project" value="InterPro"/>
</dbReference>
<protein>
    <submittedName>
        <fullName evidence="8">Lipoyl synthase, chloroplastic (Trinotate prediction)</fullName>
    </submittedName>
</protein>
<evidence type="ECO:0000256" key="3">
    <source>
        <dbReference type="ARBA" id="ARBA00022691"/>
    </source>
</evidence>
<dbReference type="InterPro" id="IPR013785">
    <property type="entry name" value="Aldolase_TIM"/>
</dbReference>
<dbReference type="PANTHER" id="PTHR10949">
    <property type="entry name" value="LIPOYL SYNTHASE"/>
    <property type="match status" value="1"/>
</dbReference>
<dbReference type="AlphaFoldDB" id="A0A6G3MJ07"/>
<accession>A0A6G3MJ07</accession>
<name>A0A6G3MJ07_HENSL</name>
<evidence type="ECO:0000256" key="6">
    <source>
        <dbReference type="ARBA" id="ARBA00023014"/>
    </source>
</evidence>
<evidence type="ECO:0000256" key="1">
    <source>
        <dbReference type="ARBA" id="ARBA00001966"/>
    </source>
</evidence>
<dbReference type="GO" id="GO:0046872">
    <property type="term" value="F:metal ion binding"/>
    <property type="evidence" value="ECO:0007669"/>
    <property type="project" value="UniProtKB-KW"/>
</dbReference>
<dbReference type="PANTHER" id="PTHR10949:SF0">
    <property type="entry name" value="LIPOYL SYNTHASE, MITOCHONDRIAL"/>
    <property type="match status" value="1"/>
</dbReference>
<reference evidence="8" key="1">
    <citation type="submission" date="2018-11" db="EMBL/GenBank/DDBJ databases">
        <title>Henneguya salminicola genome and transcriptome.</title>
        <authorList>
            <person name="Yahalomi D."/>
            <person name="Atkinson S.D."/>
            <person name="Neuhof M."/>
            <person name="Chang E.S."/>
            <person name="Philippe H."/>
            <person name="Cartwright P."/>
            <person name="Bartholomew J.L."/>
            <person name="Huchon D."/>
        </authorList>
    </citation>
    <scope>NUCLEOTIDE SEQUENCE</scope>
    <source>
        <strain evidence="8">Hz1</strain>
        <tissue evidence="8">Whole</tissue>
    </source>
</reference>
<dbReference type="InterPro" id="IPR007197">
    <property type="entry name" value="rSAM"/>
</dbReference>
<keyword evidence="2" id="KW-0004">4Fe-4S</keyword>